<dbReference type="SUPFAM" id="SSF48371">
    <property type="entry name" value="ARM repeat"/>
    <property type="match status" value="1"/>
</dbReference>
<evidence type="ECO:0000256" key="1">
    <source>
        <dbReference type="SAM" id="MobiDB-lite"/>
    </source>
</evidence>
<dbReference type="InterPro" id="IPR021919">
    <property type="entry name" value="CCB1"/>
</dbReference>
<dbReference type="InterPro" id="IPR016024">
    <property type="entry name" value="ARM-type_fold"/>
</dbReference>
<feature type="non-terminal residue" evidence="3">
    <location>
        <position position="1"/>
    </location>
</feature>
<feature type="transmembrane region" description="Helical" evidence="2">
    <location>
        <begin position="58"/>
        <end position="76"/>
    </location>
</feature>
<feature type="compositionally biased region" description="Polar residues" evidence="1">
    <location>
        <begin position="291"/>
        <end position="304"/>
    </location>
</feature>
<proteinExistence type="predicted"/>
<accession>A0A3M7L629</accession>
<dbReference type="AlphaFoldDB" id="A0A3M7L629"/>
<evidence type="ECO:0000313" key="3">
    <source>
        <dbReference type="EMBL" id="RMZ57679.1"/>
    </source>
</evidence>
<comment type="caution">
    <text evidence="3">The sequence shown here is derived from an EMBL/GenBank/DDBJ whole genome shotgun (WGS) entry which is preliminary data.</text>
</comment>
<dbReference type="Gene3D" id="1.25.10.10">
    <property type="entry name" value="Leucine-rich Repeat Variant"/>
    <property type="match status" value="1"/>
</dbReference>
<feature type="region of interest" description="Disordered" evidence="1">
    <location>
        <begin position="269"/>
        <end position="309"/>
    </location>
</feature>
<evidence type="ECO:0000256" key="2">
    <source>
        <dbReference type="SAM" id="Phobius"/>
    </source>
</evidence>
<organism evidence="3 4">
    <name type="scientific">Auxenochlorella protothecoides</name>
    <name type="common">Green microalga</name>
    <name type="synonym">Chlorella protothecoides</name>
    <dbReference type="NCBI Taxonomy" id="3075"/>
    <lineage>
        <taxon>Eukaryota</taxon>
        <taxon>Viridiplantae</taxon>
        <taxon>Chlorophyta</taxon>
        <taxon>core chlorophytes</taxon>
        <taxon>Trebouxiophyceae</taxon>
        <taxon>Chlorellales</taxon>
        <taxon>Chlorellaceae</taxon>
        <taxon>Auxenochlorella</taxon>
    </lineage>
</organism>
<feature type="region of interest" description="Disordered" evidence="1">
    <location>
        <begin position="1"/>
        <end position="23"/>
    </location>
</feature>
<evidence type="ECO:0000313" key="4">
    <source>
        <dbReference type="Proteomes" id="UP000279271"/>
    </source>
</evidence>
<keyword evidence="2" id="KW-0812">Transmembrane</keyword>
<name>A0A3M7L629_AUXPR</name>
<dbReference type="EMBL" id="QOKY01000126">
    <property type="protein sequence ID" value="RMZ57679.1"/>
    <property type="molecule type" value="Genomic_DNA"/>
</dbReference>
<dbReference type="PANTHER" id="PTHR35302:SF1">
    <property type="entry name" value="PROTEIN COFACTOR ASSEMBLY OF COMPLEX C SUBUNIT B CCB1, CHLOROPLASTIC"/>
    <property type="match status" value="1"/>
</dbReference>
<reference evidence="4" key="1">
    <citation type="journal article" date="2018" name="Algal Res.">
        <title>Characterization of plant carbon substrate utilization by Auxenochlorella protothecoides.</title>
        <authorList>
            <person name="Vogler B.W."/>
            <person name="Starkenburg S.R."/>
            <person name="Sudasinghe N."/>
            <person name="Schambach J.Y."/>
            <person name="Rollin J.A."/>
            <person name="Pattathil S."/>
            <person name="Barry A.N."/>
        </authorList>
    </citation>
    <scope>NUCLEOTIDE SEQUENCE [LARGE SCALE GENOMIC DNA]</scope>
    <source>
        <strain evidence="4">UTEX 25</strain>
    </source>
</reference>
<keyword evidence="2" id="KW-1133">Transmembrane helix</keyword>
<dbReference type="InterPro" id="IPR011989">
    <property type="entry name" value="ARM-like"/>
</dbReference>
<dbReference type="PANTHER" id="PTHR35302">
    <property type="match status" value="1"/>
</dbReference>
<feature type="transmembrane region" description="Helical" evidence="2">
    <location>
        <begin position="168"/>
        <end position="184"/>
    </location>
</feature>
<evidence type="ECO:0008006" key="5">
    <source>
        <dbReference type="Google" id="ProtNLM"/>
    </source>
</evidence>
<gene>
    <name evidence="3" type="ORF">APUTEX25_001879</name>
</gene>
<keyword evidence="2" id="KW-0472">Membrane</keyword>
<dbReference type="Pfam" id="PF12046">
    <property type="entry name" value="CCB1"/>
    <property type="match status" value="1"/>
</dbReference>
<dbReference type="Proteomes" id="UP000279271">
    <property type="component" value="Unassembled WGS sequence"/>
</dbReference>
<feature type="transmembrane region" description="Helical" evidence="2">
    <location>
        <begin position="143"/>
        <end position="162"/>
    </location>
</feature>
<protein>
    <recommendedName>
        <fullName evidence="5">Armadillo repeat-containing domain-containing protein</fullName>
    </recommendedName>
</protein>
<sequence>HLARAITQDEPTDPSEAASSAPSRLSLGAWGSTALMLAMAPPSSAQEMISGSPPASSYYVSLGLFVITIPGLWSLIKRAPRATVKRKVFQVDGPAVEGAMAPGARARQILEYFMRYNYEVKDMGEVITFEGNYRASAGQAASLVAYTSIGLASTSLVLSIAAPWGGSWWYALVLASPAAGWYYWKNAFRTEQMRVKMVTADDQSTTDIVVEGDQEEIERFYKELGLTEKGKIYVKGVLELESAMRDSMIDLAKRMTEIKEVLDAHTATDAGAGTERDGSGSSPEVADASAASATGPSNSSTTYELTPPPAPAAVAAVSDAERLLEELLDIVESIDAARDLATIGGLPTLTQLLASPAPGLRWRAAEVAAACVQNNPEVQASFLAAPGLTERLVALLADADADCRTKALLALASLVRGHEPAMRWWLESAAGTQTLVRMLRNDPDARVRRKAAQLLGYCLGELWEGDSAALRQQLAVVPTSGAAAAPLALT</sequence>